<keyword evidence="4 7" id="KW-1133">Transmembrane helix</keyword>
<feature type="transmembrane region" description="Helical" evidence="7">
    <location>
        <begin position="28"/>
        <end position="51"/>
    </location>
</feature>
<feature type="transmembrane region" description="Helical" evidence="7">
    <location>
        <begin position="187"/>
        <end position="204"/>
    </location>
</feature>
<comment type="cofactor">
    <cofactor evidence="6">
        <name>Zn(2+)</name>
        <dbReference type="ChEBI" id="CHEBI:29105"/>
    </cofactor>
</comment>
<evidence type="ECO:0000256" key="1">
    <source>
        <dbReference type="ARBA" id="ARBA00004141"/>
    </source>
</evidence>
<accession>A0A1G5ZHQ4</accession>
<keyword evidence="6" id="KW-0479">Metal-binding</keyword>
<evidence type="ECO:0000256" key="2">
    <source>
        <dbReference type="ARBA" id="ARBA00022692"/>
    </source>
</evidence>
<sequence>MPDSPDPIEKRLQLKMAERLKLDHLPRWVHGIGLGGTALVFLLSLLVFAVFREVPVWADWVPADEFLHPEYAERMYPDSVFRTRMNTWSNLVYICFGFYAIALAIYDWKRKLPLTRGYLTFVPVQTFLFGLSGIYLGLGSGFFHASLTRNGQQCDVGAMYATLICLVALALGSWLPQIRVLKTHQIIPTWPVLAFFVIYGSLYFTYYKWDYSFAKISGYLSGVLILFAGVSAITPGKYLQIRWFLGGVVAIVLGSRTRDLDIAGEFSGPDSLLQGHAVWHLITCLMYVSLFLYFRSEEREDQKNSD</sequence>
<dbReference type="EMBL" id="FMXE01000039">
    <property type="protein sequence ID" value="SDA94399.1"/>
    <property type="molecule type" value="Genomic_DNA"/>
</dbReference>
<comment type="subcellular location">
    <subcellularLocation>
        <location evidence="1">Membrane</location>
        <topology evidence="1">Multi-pass membrane protein</topology>
    </subcellularLocation>
</comment>
<protein>
    <submittedName>
        <fullName evidence="8">Ceramidase</fullName>
    </submittedName>
</protein>
<feature type="transmembrane region" description="Helical" evidence="7">
    <location>
        <begin position="277"/>
        <end position="294"/>
    </location>
</feature>
<evidence type="ECO:0000256" key="7">
    <source>
        <dbReference type="SAM" id="Phobius"/>
    </source>
</evidence>
<keyword evidence="9" id="KW-1185">Reference proteome</keyword>
<keyword evidence="5 7" id="KW-0472">Membrane</keyword>
<feature type="transmembrane region" description="Helical" evidence="7">
    <location>
        <begin position="216"/>
        <end position="234"/>
    </location>
</feature>
<dbReference type="InterPro" id="IPR008901">
    <property type="entry name" value="ACER"/>
</dbReference>
<dbReference type="Pfam" id="PF05875">
    <property type="entry name" value="Ceramidase"/>
    <property type="match status" value="1"/>
</dbReference>
<dbReference type="GO" id="GO:0016020">
    <property type="term" value="C:membrane"/>
    <property type="evidence" value="ECO:0007669"/>
    <property type="project" value="UniProtKB-SubCell"/>
</dbReference>
<dbReference type="RefSeq" id="WP_092733926.1">
    <property type="nucleotide sequence ID" value="NZ_FMXE01000039.1"/>
</dbReference>
<dbReference type="Proteomes" id="UP000198756">
    <property type="component" value="Unassembled WGS sequence"/>
</dbReference>
<dbReference type="GO" id="GO:0016811">
    <property type="term" value="F:hydrolase activity, acting on carbon-nitrogen (but not peptide) bonds, in linear amides"/>
    <property type="evidence" value="ECO:0007669"/>
    <property type="project" value="InterPro"/>
</dbReference>
<evidence type="ECO:0000256" key="4">
    <source>
        <dbReference type="ARBA" id="ARBA00022989"/>
    </source>
</evidence>
<gene>
    <name evidence="8" type="ORF">SAMN03080617_03905</name>
</gene>
<feature type="binding site" evidence="6">
    <location>
        <position position="276"/>
    </location>
    <ligand>
        <name>Zn(2+)</name>
        <dbReference type="ChEBI" id="CHEBI:29105"/>
        <note>catalytic</note>
    </ligand>
</feature>
<feature type="binding site" evidence="6">
    <location>
        <position position="280"/>
    </location>
    <ligand>
        <name>Zn(2+)</name>
        <dbReference type="ChEBI" id="CHEBI:29105"/>
        <note>catalytic</note>
    </ligand>
</feature>
<keyword evidence="3" id="KW-0378">Hydrolase</keyword>
<reference evidence="9" key="1">
    <citation type="submission" date="2016-10" db="EMBL/GenBank/DDBJ databases">
        <authorList>
            <person name="Varghese N."/>
            <person name="Submissions S."/>
        </authorList>
    </citation>
    <scope>NUCLEOTIDE SEQUENCE [LARGE SCALE GENOMIC DNA]</scope>
    <source>
        <strain evidence="9">DSM 22703</strain>
    </source>
</reference>
<organism evidence="8 9">
    <name type="scientific">Algoriphagus alkaliphilus</name>
    <dbReference type="NCBI Taxonomy" id="279824"/>
    <lineage>
        <taxon>Bacteria</taxon>
        <taxon>Pseudomonadati</taxon>
        <taxon>Bacteroidota</taxon>
        <taxon>Cytophagia</taxon>
        <taxon>Cytophagales</taxon>
        <taxon>Cyclobacteriaceae</taxon>
        <taxon>Algoriphagus</taxon>
    </lineage>
</organism>
<evidence type="ECO:0000256" key="3">
    <source>
        <dbReference type="ARBA" id="ARBA00022801"/>
    </source>
</evidence>
<dbReference type="GO" id="GO:0006672">
    <property type="term" value="P:ceramide metabolic process"/>
    <property type="evidence" value="ECO:0007669"/>
    <property type="project" value="InterPro"/>
</dbReference>
<evidence type="ECO:0000313" key="9">
    <source>
        <dbReference type="Proteomes" id="UP000198756"/>
    </source>
</evidence>
<evidence type="ECO:0000256" key="6">
    <source>
        <dbReference type="PIRSR" id="PIRSR608901-2"/>
    </source>
</evidence>
<keyword evidence="6" id="KW-0862">Zinc</keyword>
<evidence type="ECO:0000313" key="8">
    <source>
        <dbReference type="EMBL" id="SDA94399.1"/>
    </source>
</evidence>
<evidence type="ECO:0000256" key="5">
    <source>
        <dbReference type="ARBA" id="ARBA00023136"/>
    </source>
</evidence>
<feature type="transmembrane region" description="Helical" evidence="7">
    <location>
        <begin position="158"/>
        <end position="175"/>
    </location>
</feature>
<proteinExistence type="predicted"/>
<name>A0A1G5ZHQ4_9BACT</name>
<dbReference type="GO" id="GO:0046872">
    <property type="term" value="F:metal ion binding"/>
    <property type="evidence" value="ECO:0007669"/>
    <property type="project" value="UniProtKB-KW"/>
</dbReference>
<feature type="transmembrane region" description="Helical" evidence="7">
    <location>
        <begin position="118"/>
        <end position="138"/>
    </location>
</feature>
<feature type="transmembrane region" description="Helical" evidence="7">
    <location>
        <begin position="87"/>
        <end position="106"/>
    </location>
</feature>
<keyword evidence="2 7" id="KW-0812">Transmembrane</keyword>
<dbReference type="OrthoDB" id="821926at2"/>
<dbReference type="AlphaFoldDB" id="A0A1G5ZHQ4"/>
<feature type="binding site" evidence="6">
    <location>
        <position position="144"/>
    </location>
    <ligand>
        <name>Zn(2+)</name>
        <dbReference type="ChEBI" id="CHEBI:29105"/>
        <note>catalytic</note>
    </ligand>
</feature>